<dbReference type="OrthoDB" id="5772594at2"/>
<keyword evidence="13 16" id="KW-0472">Membrane</keyword>
<comment type="cofactor">
    <cofactor evidence="1 16 17">
        <name>Na(+)</name>
        <dbReference type="ChEBI" id="CHEBI:29101"/>
    </cofactor>
</comment>
<evidence type="ECO:0000256" key="14">
    <source>
        <dbReference type="ARBA" id="ARBA00023201"/>
    </source>
</evidence>
<accession>A0A4R1EW05</accession>
<dbReference type="GO" id="GO:0036376">
    <property type="term" value="P:sodium ion export across plasma membrane"/>
    <property type="evidence" value="ECO:0007669"/>
    <property type="project" value="InterPro"/>
</dbReference>
<comment type="caution">
    <text evidence="18">The sequence shown here is derived from an EMBL/GenBank/DDBJ whole genome shotgun (WGS) entry which is preliminary data.</text>
</comment>
<evidence type="ECO:0000256" key="1">
    <source>
        <dbReference type="ARBA" id="ARBA00001959"/>
    </source>
</evidence>
<dbReference type="GO" id="GO:0008948">
    <property type="term" value="F:oxaloacetate decarboxylase activity"/>
    <property type="evidence" value="ECO:0007669"/>
    <property type="project" value="UniProtKB-UniRule"/>
</dbReference>
<dbReference type="AlphaFoldDB" id="A0A4R1EW05"/>
<comment type="catalytic activity">
    <reaction evidence="15 16 17">
        <text>oxaloacetate + 2 Na(+)(in) + H(+) = pyruvate + 2 Na(+)(out) + CO2</text>
        <dbReference type="Rhea" id="RHEA:57724"/>
        <dbReference type="ChEBI" id="CHEBI:15361"/>
        <dbReference type="ChEBI" id="CHEBI:15378"/>
        <dbReference type="ChEBI" id="CHEBI:16452"/>
        <dbReference type="ChEBI" id="CHEBI:16526"/>
        <dbReference type="ChEBI" id="CHEBI:29101"/>
        <dbReference type="EC" id="7.2.4.2"/>
    </reaction>
</comment>
<comment type="similarity">
    <text evidence="4 16 17">Belongs to the OadG family.</text>
</comment>
<evidence type="ECO:0000256" key="17">
    <source>
        <dbReference type="RuleBase" id="RU004278"/>
    </source>
</evidence>
<reference evidence="18 19" key="1">
    <citation type="submission" date="2019-03" db="EMBL/GenBank/DDBJ databases">
        <title>Genomic Encyclopedia of Type Strains, Phase IV (KMG-IV): sequencing the most valuable type-strain genomes for metagenomic binning, comparative biology and taxonomic classification.</title>
        <authorList>
            <person name="Goeker M."/>
        </authorList>
    </citation>
    <scope>NUCLEOTIDE SEQUENCE [LARGE SCALE GENOMIC DNA]</scope>
    <source>
        <strain evidence="18 19">DSM 24830</strain>
    </source>
</reference>
<evidence type="ECO:0000256" key="4">
    <source>
        <dbReference type="ARBA" id="ARBA00005844"/>
    </source>
</evidence>
<evidence type="ECO:0000256" key="11">
    <source>
        <dbReference type="ARBA" id="ARBA00023053"/>
    </source>
</evidence>
<dbReference type="EMBL" id="SMFQ01000004">
    <property type="protein sequence ID" value="TCJ84940.1"/>
    <property type="molecule type" value="Genomic_DNA"/>
</dbReference>
<dbReference type="InterPro" id="IPR005899">
    <property type="entry name" value="Na_pump_deCOase"/>
</dbReference>
<evidence type="ECO:0000313" key="19">
    <source>
        <dbReference type="Proteomes" id="UP000294887"/>
    </source>
</evidence>
<dbReference type="GO" id="GO:0015081">
    <property type="term" value="F:sodium ion transmembrane transporter activity"/>
    <property type="evidence" value="ECO:0007669"/>
    <property type="project" value="UniProtKB-UniRule"/>
</dbReference>
<dbReference type="RefSeq" id="WP_131906663.1">
    <property type="nucleotide sequence ID" value="NZ_BAAAFU010000006.1"/>
</dbReference>
<comment type="subunit">
    <text evidence="5 16">Heterotrimer of an alpha, a beta and a gamma subunit.</text>
</comment>
<name>A0A4R1EW05_9GAMM</name>
<comment type="subcellular location">
    <subcellularLocation>
        <location evidence="3 16 17">Cell membrane</location>
        <topology evidence="3 16 17">Single-pass membrane protein</topology>
    </subcellularLocation>
</comment>
<dbReference type="Proteomes" id="UP000294887">
    <property type="component" value="Unassembled WGS sequence"/>
</dbReference>
<keyword evidence="10 16" id="KW-1133">Transmembrane helix</keyword>
<keyword evidence="6 16" id="KW-0813">Transport</keyword>
<gene>
    <name evidence="16" type="primary">oadG</name>
    <name evidence="18" type="ORF">EV695_2903</name>
</gene>
<keyword evidence="19" id="KW-1185">Reference proteome</keyword>
<dbReference type="InterPro" id="IPR023424">
    <property type="entry name" value="OadG"/>
</dbReference>
<protein>
    <recommendedName>
        <fullName evidence="16">Probable oxaloacetate decarboxylase gamma chain</fullName>
        <ecNumber evidence="16">7.2.4.2</ecNumber>
    </recommendedName>
</protein>
<evidence type="ECO:0000256" key="12">
    <source>
        <dbReference type="ARBA" id="ARBA00023065"/>
    </source>
</evidence>
<evidence type="ECO:0000256" key="10">
    <source>
        <dbReference type="ARBA" id="ARBA00022989"/>
    </source>
</evidence>
<evidence type="ECO:0000256" key="2">
    <source>
        <dbReference type="ARBA" id="ARBA00003002"/>
    </source>
</evidence>
<sequence length="83" mass="9076">MDNSLIEQGFNLMLFGMGTVFIFLTILIFATAGMSKTILRWFPEKIIEPPTPKKRATAASGASIAPATLKILQAAIDQHRKGK</sequence>
<dbReference type="GO" id="GO:0015451">
    <property type="term" value="F:decarboxylation-driven active transmembrane transporter activity"/>
    <property type="evidence" value="ECO:0007669"/>
    <property type="project" value="UniProtKB-EC"/>
</dbReference>
<proteinExistence type="inferred from homology"/>
<keyword evidence="14 16" id="KW-0739">Sodium transport</keyword>
<evidence type="ECO:0000256" key="3">
    <source>
        <dbReference type="ARBA" id="ARBA00004162"/>
    </source>
</evidence>
<keyword evidence="9 16" id="KW-1278">Translocase</keyword>
<dbReference type="HAMAP" id="MF_00404">
    <property type="entry name" value="OadG"/>
    <property type="match status" value="1"/>
</dbReference>
<evidence type="ECO:0000313" key="18">
    <source>
        <dbReference type="EMBL" id="TCJ84940.1"/>
    </source>
</evidence>
<evidence type="ECO:0000256" key="13">
    <source>
        <dbReference type="ARBA" id="ARBA00023136"/>
    </source>
</evidence>
<keyword evidence="11 16" id="KW-0915">Sodium</keyword>
<dbReference type="GO" id="GO:0005886">
    <property type="term" value="C:plasma membrane"/>
    <property type="evidence" value="ECO:0007669"/>
    <property type="project" value="UniProtKB-SubCell"/>
</dbReference>
<dbReference type="NCBIfam" id="TIGR01195">
    <property type="entry name" value="oadG_fam"/>
    <property type="match status" value="1"/>
</dbReference>
<evidence type="ECO:0000256" key="6">
    <source>
        <dbReference type="ARBA" id="ARBA00022448"/>
    </source>
</evidence>
<keyword evidence="12 16" id="KW-0406">Ion transport</keyword>
<evidence type="ECO:0000256" key="16">
    <source>
        <dbReference type="HAMAP-Rule" id="MF_00404"/>
    </source>
</evidence>
<evidence type="ECO:0000256" key="8">
    <source>
        <dbReference type="ARBA" id="ARBA00022692"/>
    </source>
</evidence>
<organism evidence="18 19">
    <name type="scientific">Cocleimonas flava</name>
    <dbReference type="NCBI Taxonomy" id="634765"/>
    <lineage>
        <taxon>Bacteria</taxon>
        <taxon>Pseudomonadati</taxon>
        <taxon>Pseudomonadota</taxon>
        <taxon>Gammaproteobacteria</taxon>
        <taxon>Thiotrichales</taxon>
        <taxon>Thiotrichaceae</taxon>
        <taxon>Cocleimonas</taxon>
    </lineage>
</organism>
<evidence type="ECO:0000256" key="9">
    <source>
        <dbReference type="ARBA" id="ARBA00022967"/>
    </source>
</evidence>
<keyword evidence="7 16" id="KW-1003">Cell membrane</keyword>
<dbReference type="EC" id="7.2.4.2" evidence="16"/>
<evidence type="ECO:0000256" key="15">
    <source>
        <dbReference type="ARBA" id="ARBA00048176"/>
    </source>
</evidence>
<comment type="function">
    <text evidence="2 16 17">Catalyzes the decarboxylation of oxaloacetate coupled to Na(+) translocation.</text>
</comment>
<keyword evidence="8 16" id="KW-0812">Transmembrane</keyword>
<dbReference type="Pfam" id="PF04277">
    <property type="entry name" value="OAD_gamma"/>
    <property type="match status" value="1"/>
</dbReference>
<evidence type="ECO:0000256" key="7">
    <source>
        <dbReference type="ARBA" id="ARBA00022475"/>
    </source>
</evidence>
<feature type="transmembrane region" description="Helical" evidence="16 17">
    <location>
        <begin position="12"/>
        <end position="32"/>
    </location>
</feature>
<evidence type="ECO:0000256" key="5">
    <source>
        <dbReference type="ARBA" id="ARBA00011869"/>
    </source>
</evidence>